<gene>
    <name evidence="2" type="ORF">METZ01_LOCUS32524</name>
</gene>
<feature type="transmembrane region" description="Helical" evidence="1">
    <location>
        <begin position="6"/>
        <end position="35"/>
    </location>
</feature>
<sequence length="43" mass="5024">MKKDYLIILMILVPFVGSLFNVYALFLFLPLGFLWSKSKKNKS</sequence>
<evidence type="ECO:0000313" key="2">
    <source>
        <dbReference type="EMBL" id="SUZ79670.1"/>
    </source>
</evidence>
<keyword evidence="1" id="KW-1133">Transmembrane helix</keyword>
<name>A0A381QKW8_9ZZZZ</name>
<protein>
    <submittedName>
        <fullName evidence="2">Uncharacterized protein</fullName>
    </submittedName>
</protein>
<keyword evidence="1" id="KW-0472">Membrane</keyword>
<dbReference type="AlphaFoldDB" id="A0A381QKW8"/>
<evidence type="ECO:0000256" key="1">
    <source>
        <dbReference type="SAM" id="Phobius"/>
    </source>
</evidence>
<reference evidence="2" key="1">
    <citation type="submission" date="2018-05" db="EMBL/GenBank/DDBJ databases">
        <authorList>
            <person name="Lanie J.A."/>
            <person name="Ng W.-L."/>
            <person name="Kazmierczak K.M."/>
            <person name="Andrzejewski T.M."/>
            <person name="Davidsen T.M."/>
            <person name="Wayne K.J."/>
            <person name="Tettelin H."/>
            <person name="Glass J.I."/>
            <person name="Rusch D."/>
            <person name="Podicherti R."/>
            <person name="Tsui H.-C.T."/>
            <person name="Winkler M.E."/>
        </authorList>
    </citation>
    <scope>NUCLEOTIDE SEQUENCE</scope>
</reference>
<keyword evidence="1" id="KW-0812">Transmembrane</keyword>
<dbReference type="EMBL" id="UINC01001395">
    <property type="protein sequence ID" value="SUZ79670.1"/>
    <property type="molecule type" value="Genomic_DNA"/>
</dbReference>
<organism evidence="2">
    <name type="scientific">marine metagenome</name>
    <dbReference type="NCBI Taxonomy" id="408172"/>
    <lineage>
        <taxon>unclassified sequences</taxon>
        <taxon>metagenomes</taxon>
        <taxon>ecological metagenomes</taxon>
    </lineage>
</organism>
<proteinExistence type="predicted"/>
<accession>A0A381QKW8</accession>